<dbReference type="InterPro" id="IPR012336">
    <property type="entry name" value="Thioredoxin-like_fold"/>
</dbReference>
<dbReference type="GO" id="GO:0030178">
    <property type="term" value="P:negative regulation of Wnt signaling pathway"/>
    <property type="evidence" value="ECO:0007669"/>
    <property type="project" value="TreeGrafter"/>
</dbReference>
<evidence type="ECO:0000313" key="3">
    <source>
        <dbReference type="Proteomes" id="UP001153714"/>
    </source>
</evidence>
<dbReference type="Pfam" id="PF13905">
    <property type="entry name" value="Thioredoxin_8"/>
    <property type="match status" value="1"/>
</dbReference>
<dbReference type="Gene3D" id="3.40.30.10">
    <property type="entry name" value="Glutaredoxin"/>
    <property type="match status" value="1"/>
</dbReference>
<proteinExistence type="predicted"/>
<feature type="domain" description="Thioredoxin-like fold" evidence="1">
    <location>
        <begin position="46"/>
        <end position="128"/>
    </location>
</feature>
<dbReference type="GO" id="GO:0004791">
    <property type="term" value="F:thioredoxin-disulfide reductase (NADPH) activity"/>
    <property type="evidence" value="ECO:0007669"/>
    <property type="project" value="TreeGrafter"/>
</dbReference>
<sequence>MSLTIPFEPHDWLKNAMVYNKRFTNIPSKWIKENTDVLLLLFNTKGADKDGIVQKFYHIYECIKHANIPIEVIYVPLEETEDEMKASFEIQANWFTLMFDDSLVLELMYMYQITSVPHILVLKPDCTVISYHGIMDLEEYGKNAVITWLSTTACKKERKLNKEADMYGSNWNYLKIGTGDNKSIYRRRFALKS</sequence>
<evidence type="ECO:0000259" key="1">
    <source>
        <dbReference type="Pfam" id="PF13905"/>
    </source>
</evidence>
<reference evidence="2" key="1">
    <citation type="submission" date="2021-12" db="EMBL/GenBank/DDBJ databases">
        <authorList>
            <person name="King R."/>
        </authorList>
    </citation>
    <scope>NUCLEOTIDE SEQUENCE</scope>
</reference>
<protein>
    <recommendedName>
        <fullName evidence="1">Thioredoxin-like fold domain-containing protein</fullName>
    </recommendedName>
</protein>
<name>A0A9N9WFG8_9NEOP</name>
<dbReference type="Proteomes" id="UP001153714">
    <property type="component" value="Chromosome 5"/>
</dbReference>
<dbReference type="PANTHER" id="PTHR46472">
    <property type="entry name" value="NUCLEOREDOXIN"/>
    <property type="match status" value="1"/>
</dbReference>
<organism evidence="2 3">
    <name type="scientific">Diatraea saccharalis</name>
    <name type="common">sugarcane borer</name>
    <dbReference type="NCBI Taxonomy" id="40085"/>
    <lineage>
        <taxon>Eukaryota</taxon>
        <taxon>Metazoa</taxon>
        <taxon>Ecdysozoa</taxon>
        <taxon>Arthropoda</taxon>
        <taxon>Hexapoda</taxon>
        <taxon>Insecta</taxon>
        <taxon>Pterygota</taxon>
        <taxon>Neoptera</taxon>
        <taxon>Endopterygota</taxon>
        <taxon>Lepidoptera</taxon>
        <taxon>Glossata</taxon>
        <taxon>Ditrysia</taxon>
        <taxon>Pyraloidea</taxon>
        <taxon>Crambidae</taxon>
        <taxon>Crambinae</taxon>
        <taxon>Diatraea</taxon>
    </lineage>
</organism>
<dbReference type="GO" id="GO:0031397">
    <property type="term" value="P:negative regulation of protein ubiquitination"/>
    <property type="evidence" value="ECO:0007669"/>
    <property type="project" value="TreeGrafter"/>
</dbReference>
<evidence type="ECO:0000313" key="2">
    <source>
        <dbReference type="EMBL" id="CAG9792774.1"/>
    </source>
</evidence>
<dbReference type="GO" id="GO:0005634">
    <property type="term" value="C:nucleus"/>
    <property type="evidence" value="ECO:0007669"/>
    <property type="project" value="TreeGrafter"/>
</dbReference>
<reference evidence="2" key="2">
    <citation type="submission" date="2022-10" db="EMBL/GenBank/DDBJ databases">
        <authorList>
            <consortium name="ENA_rothamsted_submissions"/>
            <consortium name="culmorum"/>
            <person name="King R."/>
        </authorList>
    </citation>
    <scope>NUCLEOTIDE SEQUENCE</scope>
</reference>
<dbReference type="SUPFAM" id="SSF52833">
    <property type="entry name" value="Thioredoxin-like"/>
    <property type="match status" value="1"/>
</dbReference>
<dbReference type="OrthoDB" id="189920at2759"/>
<gene>
    <name evidence="2" type="ORF">DIATSA_LOCUS10283</name>
</gene>
<dbReference type="InterPro" id="IPR036249">
    <property type="entry name" value="Thioredoxin-like_sf"/>
</dbReference>
<accession>A0A9N9WFG8</accession>
<dbReference type="PANTHER" id="PTHR46472:SF1">
    <property type="entry name" value="NUCLEOREDOXIN"/>
    <property type="match status" value="1"/>
</dbReference>
<dbReference type="EMBL" id="OU893336">
    <property type="protein sequence ID" value="CAG9792774.1"/>
    <property type="molecule type" value="Genomic_DNA"/>
</dbReference>
<keyword evidence="3" id="KW-1185">Reference proteome</keyword>
<dbReference type="AlphaFoldDB" id="A0A9N9WFG8"/>